<evidence type="ECO:0000259" key="11">
    <source>
        <dbReference type="Pfam" id="PF02868"/>
    </source>
</evidence>
<evidence type="ECO:0000256" key="3">
    <source>
        <dbReference type="ARBA" id="ARBA00022723"/>
    </source>
</evidence>
<evidence type="ECO:0000256" key="8">
    <source>
        <dbReference type="PIRSR" id="PIRSR623612-1"/>
    </source>
</evidence>
<dbReference type="Gene3D" id="3.10.450.490">
    <property type="match status" value="1"/>
</dbReference>
<dbReference type="InterPro" id="IPR001570">
    <property type="entry name" value="Peptidase_M4_C_domain"/>
</dbReference>
<gene>
    <name evidence="12" type="primary">hap2</name>
    <name evidence="12" type="ORF">FIV01_09435</name>
</gene>
<feature type="domain" description="Peptidase M4 C-terminal" evidence="11">
    <location>
        <begin position="340"/>
        <end position="484"/>
    </location>
</feature>
<evidence type="ECO:0000256" key="2">
    <source>
        <dbReference type="ARBA" id="ARBA00022670"/>
    </source>
</evidence>
<dbReference type="PRINTS" id="PR00730">
    <property type="entry name" value="THERMOLYSIN"/>
</dbReference>
<dbReference type="SUPFAM" id="SSF55486">
    <property type="entry name" value="Metalloproteases ('zincins'), catalytic domain"/>
    <property type="match status" value="1"/>
</dbReference>
<keyword evidence="9" id="KW-0732">Signal</keyword>
<dbReference type="PANTHER" id="PTHR33794:SF1">
    <property type="entry name" value="BACILLOLYSIN"/>
    <property type="match status" value="1"/>
</dbReference>
<feature type="chain" id="PRO_5025096434" description="Neutral metalloproteinase" evidence="9">
    <location>
        <begin position="19"/>
        <end position="681"/>
    </location>
</feature>
<keyword evidence="9" id="KW-0964">Secreted</keyword>
<dbReference type="InterPro" id="IPR013856">
    <property type="entry name" value="Peptidase_M4_domain"/>
</dbReference>
<keyword evidence="4 9" id="KW-0378">Hydrolase</keyword>
<dbReference type="EMBL" id="CP045350">
    <property type="protein sequence ID" value="QFT26649.1"/>
    <property type="molecule type" value="Genomic_DNA"/>
</dbReference>
<keyword evidence="3" id="KW-0479">Metal-binding</keyword>
<feature type="active site" evidence="8">
    <location>
        <position position="330"/>
    </location>
</feature>
<feature type="active site" description="Proton donor" evidence="8">
    <location>
        <position position="412"/>
    </location>
</feature>
<dbReference type="Pfam" id="PF01447">
    <property type="entry name" value="Peptidase_M4"/>
    <property type="match status" value="1"/>
</dbReference>
<dbReference type="Proteomes" id="UP000326936">
    <property type="component" value="Chromosome"/>
</dbReference>
<dbReference type="InterPro" id="IPR050728">
    <property type="entry name" value="Zinc_Metalloprotease_M4"/>
</dbReference>
<evidence type="ECO:0000256" key="9">
    <source>
        <dbReference type="RuleBase" id="RU366073"/>
    </source>
</evidence>
<organism evidence="12 13">
    <name type="scientific">Vibrio aquimaris</name>
    <dbReference type="NCBI Taxonomy" id="2587862"/>
    <lineage>
        <taxon>Bacteria</taxon>
        <taxon>Pseudomonadati</taxon>
        <taxon>Pseudomonadota</taxon>
        <taxon>Gammaproteobacteria</taxon>
        <taxon>Vibrionales</taxon>
        <taxon>Vibrionaceae</taxon>
        <taxon>Vibrio</taxon>
    </lineage>
</organism>
<evidence type="ECO:0000256" key="1">
    <source>
        <dbReference type="ARBA" id="ARBA00009388"/>
    </source>
</evidence>
<evidence type="ECO:0000256" key="7">
    <source>
        <dbReference type="ARBA" id="ARBA00023145"/>
    </source>
</evidence>
<keyword evidence="13" id="KW-1185">Reference proteome</keyword>
<dbReference type="OrthoDB" id="5378341at2"/>
<dbReference type="Gene3D" id="2.60.120.380">
    <property type="match status" value="1"/>
</dbReference>
<sequence>MRNVHLLLLLPITFGSQAANIVDHSQIDLSHILNQTASKNYSPSSQPLAYREINHVQAGSNTLLRKQQLHFGVPVYGQSIVAQVSNQGDITPLDGQVLTGIGSDIGSTMPMFNADQAIDLVKGANTGFASRPIGEPRANLMIWQDKQQVAHLVYKVDLVEMKGMSPSRPITLVDAKNGEILDQWEGIAFIEAEGPGGNQKSGKYYFSPTTHFGGFEVNQYCQMDSQNVKTIDMKNQQYGGQVHQFSCNTNSNRAVNGAYAPMNDAQYFGQRVFDMYMDWLNTKPLQQQLTMRVHYGTNYGNAFWDGRQMTFGDGNQSMYPLATWDVIAHEVSHGFTEQNSGLEYRGMSGGMNESFSDVSAAALSQYVNGSFNWKMGEHVMKYSDAMRYFIQPSKDGSSIDHVNQYYNGIDVHNSSGIFNKAFYHLATSSGWDIKKAFIAYATANQLYWRANSNFQQGAEGVCKAAEKLGYESSAVYSAFAQVGVQVTNCTSTQPNPNPKPTPTPGISELEINVPTLVDANGNDEQHFVLKNAPSQDIWVQTYNGYGNVDMYVAINRPASLADHDCASTNADNGEYCGFSGVGQADVYIMVTGATSSSDAYVGVSAYLDEQEPTPQPQPQPQDLCSTLNEWSANDYYPQGTQVQYYGNRFTAIQDSWGLDPYSYSDPYGHYWYWVFEGSCYQ</sequence>
<comment type="cofactor">
    <cofactor evidence="9">
        <name>Zn(2+)</name>
        <dbReference type="ChEBI" id="CHEBI:29105"/>
    </cofactor>
</comment>
<dbReference type="GO" id="GO:0006508">
    <property type="term" value="P:proteolysis"/>
    <property type="evidence" value="ECO:0007669"/>
    <property type="project" value="UniProtKB-KW"/>
</dbReference>
<dbReference type="PANTHER" id="PTHR33794">
    <property type="entry name" value="BACILLOLYSIN"/>
    <property type="match status" value="1"/>
</dbReference>
<dbReference type="InterPro" id="IPR027268">
    <property type="entry name" value="Peptidase_M4/M1_CTD_sf"/>
</dbReference>
<feature type="domain" description="Peptidase M4" evidence="10">
    <location>
        <begin position="200"/>
        <end position="337"/>
    </location>
</feature>
<dbReference type="GO" id="GO:0046872">
    <property type="term" value="F:metal ion binding"/>
    <property type="evidence" value="ECO:0007669"/>
    <property type="project" value="UniProtKB-UniRule"/>
</dbReference>
<evidence type="ECO:0000313" key="12">
    <source>
        <dbReference type="EMBL" id="QFT26649.1"/>
    </source>
</evidence>
<protein>
    <recommendedName>
        <fullName evidence="9">Neutral metalloproteinase</fullName>
        <ecNumber evidence="9">3.4.24.-</ecNumber>
    </recommendedName>
</protein>
<dbReference type="KEGG" id="vaq:FIV01_09435"/>
<dbReference type="Pfam" id="PF02868">
    <property type="entry name" value="Peptidase_M4_C"/>
    <property type="match status" value="1"/>
</dbReference>
<evidence type="ECO:0000256" key="6">
    <source>
        <dbReference type="ARBA" id="ARBA00023049"/>
    </source>
</evidence>
<evidence type="ECO:0000256" key="4">
    <source>
        <dbReference type="ARBA" id="ARBA00022801"/>
    </source>
</evidence>
<dbReference type="InterPro" id="IPR023612">
    <property type="entry name" value="Peptidase_M4"/>
</dbReference>
<evidence type="ECO:0000313" key="13">
    <source>
        <dbReference type="Proteomes" id="UP000326936"/>
    </source>
</evidence>
<comment type="function">
    <text evidence="9">Extracellular zinc metalloprotease.</text>
</comment>
<reference evidence="12 13" key="1">
    <citation type="submission" date="2019-10" db="EMBL/GenBank/DDBJ databases">
        <title>Complete genome sequence of Vibrio sp. strain THAF100, isolated from non-filtered water from the water column of tank 6 of a marine aquarium containing stony-coral fragments. Water maintained at 26 degree C.</title>
        <authorList>
            <person name="Ruckert C."/>
            <person name="Franco A."/>
            <person name="Kalinowski J."/>
            <person name="Glaeser S."/>
        </authorList>
    </citation>
    <scope>NUCLEOTIDE SEQUENCE [LARGE SCALE GENOMIC DNA]</scope>
    <source>
        <strain evidence="12 13">THAF100</strain>
    </source>
</reference>
<evidence type="ECO:0000256" key="5">
    <source>
        <dbReference type="ARBA" id="ARBA00022833"/>
    </source>
</evidence>
<feature type="signal peptide" evidence="9">
    <location>
        <begin position="1"/>
        <end position="18"/>
    </location>
</feature>
<dbReference type="GO" id="GO:0005576">
    <property type="term" value="C:extracellular region"/>
    <property type="evidence" value="ECO:0007669"/>
    <property type="project" value="UniProtKB-SubCell"/>
</dbReference>
<comment type="similarity">
    <text evidence="1 9">Belongs to the peptidase M4 family.</text>
</comment>
<dbReference type="Gene3D" id="3.10.170.10">
    <property type="match status" value="1"/>
</dbReference>
<keyword evidence="5 9" id="KW-0862">Zinc</keyword>
<dbReference type="CDD" id="cd09597">
    <property type="entry name" value="M4_TLP"/>
    <property type="match status" value="1"/>
</dbReference>
<comment type="subcellular location">
    <subcellularLocation>
        <location evidence="9">Secreted</location>
    </subcellularLocation>
</comment>
<dbReference type="Gene3D" id="1.10.390.10">
    <property type="entry name" value="Neutral Protease Domain 2"/>
    <property type="match status" value="1"/>
</dbReference>
<dbReference type="Gene3D" id="3.10.450.40">
    <property type="match status" value="1"/>
</dbReference>
<accession>A0A5P9CJZ5</accession>
<dbReference type="GO" id="GO:0004222">
    <property type="term" value="F:metalloendopeptidase activity"/>
    <property type="evidence" value="ECO:0007669"/>
    <property type="project" value="UniProtKB-UniRule"/>
</dbReference>
<name>A0A5P9CJZ5_9VIBR</name>
<keyword evidence="6 9" id="KW-0482">Metalloprotease</keyword>
<evidence type="ECO:0000259" key="10">
    <source>
        <dbReference type="Pfam" id="PF01447"/>
    </source>
</evidence>
<dbReference type="AlphaFoldDB" id="A0A5P9CJZ5"/>
<keyword evidence="7" id="KW-0865">Zymogen</keyword>
<dbReference type="RefSeq" id="WP_152430759.1">
    <property type="nucleotide sequence ID" value="NZ_CBCSDK010000007.1"/>
</dbReference>
<keyword evidence="2 9" id="KW-0645">Protease</keyword>
<proteinExistence type="inferred from homology"/>
<dbReference type="EC" id="3.4.24.-" evidence="9"/>